<keyword evidence="2" id="KW-1185">Reference proteome</keyword>
<dbReference type="Proteomes" id="UP001374599">
    <property type="component" value="Unassembled WGS sequence"/>
</dbReference>
<comment type="caution">
    <text evidence="1">The sequence shown here is derived from an EMBL/GenBank/DDBJ whole genome shotgun (WGS) entry which is preliminary data.</text>
</comment>
<evidence type="ECO:0000313" key="1">
    <source>
        <dbReference type="EMBL" id="GMQ63522.1"/>
    </source>
</evidence>
<accession>A0ACB5UKM1</accession>
<organism evidence="1 2">
    <name type="scientific">Vallitalea maricola</name>
    <dbReference type="NCBI Taxonomy" id="3074433"/>
    <lineage>
        <taxon>Bacteria</taxon>
        <taxon>Bacillati</taxon>
        <taxon>Bacillota</taxon>
        <taxon>Clostridia</taxon>
        <taxon>Lachnospirales</taxon>
        <taxon>Vallitaleaceae</taxon>
        <taxon>Vallitalea</taxon>
    </lineage>
</organism>
<protein>
    <submittedName>
        <fullName evidence="1">Uncharacterized protein</fullName>
    </submittedName>
</protein>
<sequence>MNPRIINYSNRIKAIIQESKEVLATKQGSTIGGSFIGDKIKLNAWLTKARNIIKITFGEHSIHYVELDKKLNVGVSRPSDVDAITGVLMGALDDLENGYIVGQEFLIAGEIFDSVLEEAKHLLETSHKDASAVLGRVVVEDALKRIARREGIDDTYKTSRINDELKKIQIYTQPQWRLIQAWLDIGNSAAHGNFSNYDNNDVKNMLSGIEQFLAHIN</sequence>
<reference evidence="1" key="1">
    <citation type="submission" date="2023-09" db="EMBL/GenBank/DDBJ databases">
        <title>Vallitalea sediminicola and Vallitalea maricola sp. nov., anaerobic bacteria isolated from marine sediment.</title>
        <authorList>
            <person name="Hirano S."/>
            <person name="Maeda A."/>
            <person name="Terahara T."/>
            <person name="Mori K."/>
            <person name="Hamada M."/>
            <person name="Matsumoto R."/>
            <person name="Kobayashi T."/>
        </authorList>
    </citation>
    <scope>NUCLEOTIDE SEQUENCE</scope>
    <source>
        <strain evidence="1">AN17-2</strain>
    </source>
</reference>
<dbReference type="EMBL" id="BTPU01000044">
    <property type="protein sequence ID" value="GMQ63522.1"/>
    <property type="molecule type" value="Genomic_DNA"/>
</dbReference>
<evidence type="ECO:0000313" key="2">
    <source>
        <dbReference type="Proteomes" id="UP001374599"/>
    </source>
</evidence>
<name>A0ACB5UKM1_9FIRM</name>
<proteinExistence type="predicted"/>
<gene>
    <name evidence="1" type="ORF">AN2V17_27560</name>
</gene>